<comment type="caution">
    <text evidence="2">The sequence shown here is derived from an EMBL/GenBank/DDBJ whole genome shotgun (WGS) entry which is preliminary data.</text>
</comment>
<feature type="compositionally biased region" description="Basic and acidic residues" evidence="1">
    <location>
        <begin position="1"/>
        <end position="11"/>
    </location>
</feature>
<feature type="compositionally biased region" description="Basic residues" evidence="1">
    <location>
        <begin position="12"/>
        <end position="21"/>
    </location>
</feature>
<accession>A0A3S0YZ12</accession>
<keyword evidence="3" id="KW-1185">Reference proteome</keyword>
<dbReference type="OrthoDB" id="7030796at2"/>
<dbReference type="Proteomes" id="UP000287023">
    <property type="component" value="Unassembled WGS sequence"/>
</dbReference>
<feature type="compositionally biased region" description="Polar residues" evidence="1">
    <location>
        <begin position="55"/>
        <end position="64"/>
    </location>
</feature>
<gene>
    <name evidence="2" type="ORF">ELY38_05610</name>
</gene>
<evidence type="ECO:0000313" key="2">
    <source>
        <dbReference type="EMBL" id="RUR33028.1"/>
    </source>
</evidence>
<feature type="region of interest" description="Disordered" evidence="1">
    <location>
        <begin position="43"/>
        <end position="64"/>
    </location>
</feature>
<organism evidence="2 3">
    <name type="scientific">Vreelandella nanhaiensis</name>
    <dbReference type="NCBI Taxonomy" id="1258546"/>
    <lineage>
        <taxon>Bacteria</taxon>
        <taxon>Pseudomonadati</taxon>
        <taxon>Pseudomonadota</taxon>
        <taxon>Gammaproteobacteria</taxon>
        <taxon>Oceanospirillales</taxon>
        <taxon>Halomonadaceae</taxon>
        <taxon>Vreelandella</taxon>
    </lineage>
</organism>
<evidence type="ECO:0000313" key="3">
    <source>
        <dbReference type="Proteomes" id="UP000287023"/>
    </source>
</evidence>
<protein>
    <submittedName>
        <fullName evidence="2">Uncharacterized protein</fullName>
    </submittedName>
</protein>
<reference evidence="2 3" key="1">
    <citation type="submission" date="2018-12" db="EMBL/GenBank/DDBJ databases">
        <title>three novel Halomonas strain isolated from plants.</title>
        <authorList>
            <person name="Sun C."/>
        </authorList>
    </citation>
    <scope>NUCLEOTIDE SEQUENCE [LARGE SCALE GENOMIC DNA]</scope>
    <source>
        <strain evidence="2 3">JCM 18142</strain>
    </source>
</reference>
<feature type="region of interest" description="Disordered" evidence="1">
    <location>
        <begin position="1"/>
        <end position="21"/>
    </location>
</feature>
<proteinExistence type="predicted"/>
<sequence>MSEKSASEGKTRQKLAKKRSLHVVNEYSEPIFNAVLPSIGTFQAEPKRSRPPPGQTCQTSALGP</sequence>
<evidence type="ECO:0000256" key="1">
    <source>
        <dbReference type="SAM" id="MobiDB-lite"/>
    </source>
</evidence>
<dbReference type="AlphaFoldDB" id="A0A3S0YZ12"/>
<dbReference type="EMBL" id="RZHF01000006">
    <property type="protein sequence ID" value="RUR33028.1"/>
    <property type="molecule type" value="Genomic_DNA"/>
</dbReference>
<name>A0A3S0YZ12_9GAMM</name>